<dbReference type="Pfam" id="PF13356">
    <property type="entry name" value="Arm-DNA-bind_3"/>
    <property type="match status" value="1"/>
</dbReference>
<dbReference type="InterPro" id="IPR025166">
    <property type="entry name" value="Integrase_DNA_bind_dom"/>
</dbReference>
<dbReference type="Pfam" id="PF00589">
    <property type="entry name" value="Phage_integrase"/>
    <property type="match status" value="1"/>
</dbReference>
<name>A0AB39XFV4_9BRAD</name>
<dbReference type="InterPro" id="IPR053876">
    <property type="entry name" value="Phage_int_M"/>
</dbReference>
<dbReference type="Gene3D" id="3.30.160.390">
    <property type="entry name" value="Integrase, DNA-binding domain"/>
    <property type="match status" value="1"/>
</dbReference>
<dbReference type="PANTHER" id="PTHR30629:SF2">
    <property type="entry name" value="PROPHAGE INTEGRASE INTS-RELATED"/>
    <property type="match status" value="1"/>
</dbReference>
<dbReference type="InterPro" id="IPR038488">
    <property type="entry name" value="Integrase_DNA-bd_sf"/>
</dbReference>
<dbReference type="GO" id="GO:0003677">
    <property type="term" value="F:DNA binding"/>
    <property type="evidence" value="ECO:0007669"/>
    <property type="project" value="UniProtKB-KW"/>
</dbReference>
<dbReference type="Gene3D" id="1.10.150.130">
    <property type="match status" value="1"/>
</dbReference>
<keyword evidence="4" id="KW-0233">DNA recombination</keyword>
<keyword evidence="3" id="KW-0238">DNA-binding</keyword>
<dbReference type="PANTHER" id="PTHR30629">
    <property type="entry name" value="PROPHAGE INTEGRASE"/>
    <property type="match status" value="1"/>
</dbReference>
<keyword evidence="2" id="KW-0229">DNA integration</keyword>
<dbReference type="GO" id="GO:0015074">
    <property type="term" value="P:DNA integration"/>
    <property type="evidence" value="ECO:0007669"/>
    <property type="project" value="UniProtKB-KW"/>
</dbReference>
<evidence type="ECO:0000259" key="5">
    <source>
        <dbReference type="PROSITE" id="PS51898"/>
    </source>
</evidence>
<proteinExistence type="inferred from homology"/>
<organism evidence="6">
    <name type="scientific">Bradyrhizobium sp. LLZ17</name>
    <dbReference type="NCBI Taxonomy" id="3239388"/>
    <lineage>
        <taxon>Bacteria</taxon>
        <taxon>Pseudomonadati</taxon>
        <taxon>Pseudomonadota</taxon>
        <taxon>Alphaproteobacteria</taxon>
        <taxon>Hyphomicrobiales</taxon>
        <taxon>Nitrobacteraceae</taxon>
        <taxon>Bradyrhizobium</taxon>
    </lineage>
</organism>
<evidence type="ECO:0000256" key="3">
    <source>
        <dbReference type="ARBA" id="ARBA00023125"/>
    </source>
</evidence>
<dbReference type="SUPFAM" id="SSF56349">
    <property type="entry name" value="DNA breaking-rejoining enzymes"/>
    <property type="match status" value="1"/>
</dbReference>
<reference evidence="6" key="1">
    <citation type="submission" date="2024-08" db="EMBL/GenBank/DDBJ databases">
        <authorList>
            <person name="Chaddad Z."/>
            <person name="Lamrabet M."/>
            <person name="Bouhnik O."/>
            <person name="Alami S."/>
            <person name="Wipf D."/>
            <person name="Courty P.E."/>
            <person name="Missbah El Idrissi M."/>
        </authorList>
    </citation>
    <scope>NUCLEOTIDE SEQUENCE</scope>
    <source>
        <strain evidence="6">LLZ17</strain>
    </source>
</reference>
<feature type="domain" description="Tyr recombinase" evidence="5">
    <location>
        <begin position="244"/>
        <end position="417"/>
    </location>
</feature>
<accession>A0AB39XFV4</accession>
<evidence type="ECO:0000313" key="6">
    <source>
        <dbReference type="EMBL" id="XDV56642.1"/>
    </source>
</evidence>
<evidence type="ECO:0000256" key="4">
    <source>
        <dbReference type="ARBA" id="ARBA00023172"/>
    </source>
</evidence>
<protein>
    <submittedName>
        <fullName evidence="6">Tyrosine-type recombinase/integrase</fullName>
    </submittedName>
</protein>
<gene>
    <name evidence="6" type="ORF">AB8Z38_28980</name>
</gene>
<dbReference type="EMBL" id="CP165734">
    <property type="protein sequence ID" value="XDV56642.1"/>
    <property type="molecule type" value="Genomic_DNA"/>
</dbReference>
<sequence>MLSIFAHGSSRLITRFASAEPPLKRGMEMPRKRLTEEACNRLKPTAGKQVEYLDAVLPGLMLRVSYGGAKTFVAVYYVNHRTKTFKLGRYHPDGADVFPEPESGEEWPRDLTLAGARDAARKFFAKPSAFLSPKCHSLAAATFKVVAEGYLERHAAGFRSKSELERCLKKYVYPEVGEKPFRGIKRSEVISLRSDIAENHGARMADTVFGIVRGVMRWFEAEGDDDDYVCPIKARKQKAAPKSRRKRILSPEEIKLVWNAAGQLGPYGNLVKLLLLTAQRRDKVVTMRWPDLAEDVWTISSEDREKGNAGKLRLPPLAMAVLEGIPKIAECSYVFAGRYGDKPLNSFSQGAEEIRGLLPGTMPRWTLHDLRRTARTLMTDLRIDDRVAEQVLGHAIEGVEGVYNLSLYFEQKAEALARVAGYIQRLVEPAPANVISLAPRKTRGPDAASAQ</sequence>
<dbReference type="GO" id="GO:0006310">
    <property type="term" value="P:DNA recombination"/>
    <property type="evidence" value="ECO:0007669"/>
    <property type="project" value="UniProtKB-KW"/>
</dbReference>
<comment type="similarity">
    <text evidence="1">Belongs to the 'phage' integrase family.</text>
</comment>
<dbReference type="InterPro" id="IPR002104">
    <property type="entry name" value="Integrase_catalytic"/>
</dbReference>
<dbReference type="RefSeq" id="WP_369721083.1">
    <property type="nucleotide sequence ID" value="NZ_CP165734.1"/>
</dbReference>
<dbReference type="Gene3D" id="1.10.443.10">
    <property type="entry name" value="Intergrase catalytic core"/>
    <property type="match status" value="1"/>
</dbReference>
<evidence type="ECO:0000256" key="1">
    <source>
        <dbReference type="ARBA" id="ARBA00008857"/>
    </source>
</evidence>
<dbReference type="AlphaFoldDB" id="A0AB39XFV4"/>
<dbReference type="Pfam" id="PF22022">
    <property type="entry name" value="Phage_int_M"/>
    <property type="match status" value="1"/>
</dbReference>
<dbReference type="CDD" id="cd00801">
    <property type="entry name" value="INT_P4_C"/>
    <property type="match status" value="1"/>
</dbReference>
<dbReference type="InterPro" id="IPR010998">
    <property type="entry name" value="Integrase_recombinase_N"/>
</dbReference>
<dbReference type="InterPro" id="IPR013762">
    <property type="entry name" value="Integrase-like_cat_sf"/>
</dbReference>
<dbReference type="InterPro" id="IPR050808">
    <property type="entry name" value="Phage_Integrase"/>
</dbReference>
<evidence type="ECO:0000256" key="2">
    <source>
        <dbReference type="ARBA" id="ARBA00022908"/>
    </source>
</evidence>
<dbReference type="InterPro" id="IPR011010">
    <property type="entry name" value="DNA_brk_join_enz"/>
</dbReference>
<dbReference type="PROSITE" id="PS51898">
    <property type="entry name" value="TYR_RECOMBINASE"/>
    <property type="match status" value="1"/>
</dbReference>